<comment type="caution">
    <text evidence="7">The sequence shown here is derived from an EMBL/GenBank/DDBJ whole genome shotgun (WGS) entry which is preliminary data.</text>
</comment>
<dbReference type="SUPFAM" id="SSF103473">
    <property type="entry name" value="MFS general substrate transporter"/>
    <property type="match status" value="1"/>
</dbReference>
<dbReference type="InterPro" id="IPR011701">
    <property type="entry name" value="MFS"/>
</dbReference>
<feature type="domain" description="Major facilitator superfamily (MFS) profile" evidence="6">
    <location>
        <begin position="18"/>
        <end position="482"/>
    </location>
</feature>
<organism evidence="7 8">
    <name type="scientific">Ralstonia soli</name>
    <dbReference type="NCBI Taxonomy" id="2953896"/>
    <lineage>
        <taxon>Bacteria</taxon>
        <taxon>Pseudomonadati</taxon>
        <taxon>Pseudomonadota</taxon>
        <taxon>Betaproteobacteria</taxon>
        <taxon>Burkholderiales</taxon>
        <taxon>Burkholderiaceae</taxon>
        <taxon>Ralstonia</taxon>
    </lineage>
</organism>
<dbReference type="PROSITE" id="PS50850">
    <property type="entry name" value="MFS"/>
    <property type="match status" value="1"/>
</dbReference>
<dbReference type="InterPro" id="IPR020846">
    <property type="entry name" value="MFS_dom"/>
</dbReference>
<feature type="transmembrane region" description="Helical" evidence="5">
    <location>
        <begin position="287"/>
        <end position="304"/>
    </location>
</feature>
<keyword evidence="3 5" id="KW-1133">Transmembrane helix</keyword>
<feature type="transmembrane region" description="Helical" evidence="5">
    <location>
        <begin position="417"/>
        <end position="442"/>
    </location>
</feature>
<feature type="transmembrane region" description="Helical" evidence="5">
    <location>
        <begin position="52"/>
        <end position="72"/>
    </location>
</feature>
<dbReference type="Gene3D" id="1.20.1250.20">
    <property type="entry name" value="MFS general substrate transporter like domains"/>
    <property type="match status" value="1"/>
</dbReference>
<keyword evidence="8" id="KW-1185">Reference proteome</keyword>
<feature type="transmembrane region" description="Helical" evidence="5">
    <location>
        <begin position="176"/>
        <end position="196"/>
    </location>
</feature>
<sequence length="492" mass="50071">MTHVSSASPASEPRRWLAFGVMVTAQFMFIVDAFIANVAIPSIRASLSATPAQLEAVLAVYQLGYAILLITGGRLGDLFGRRRVFLLGLVAFTATSAGCGLASNAAALIAWRFAQGLSAAMMVPQVLASVQALFAGTERDRALSIFGLVMGTGGAAGLLVGGALTSADIAGLGWRAAFLINVPVGLAAAGLGWRWIPHPATARADVHLDTAGVAWMAVSVAAVLVPLLFGRELHWPVWSLALLAVGLLGMATFQQLEARIDRAGGTPLLPPALLQHRAFMTGLTASGLHYIGMMAFFLVLTLYLQNGRQLSALHMGVAILPLAIAFLVTSRVANPLVRRYGVRALLGGLGLMALGLLVLLSGFGTQAGMDWAHPATPGMARIGVAVTLYGAGQGLVVVPLIGLVLTGVARAQAGAAAGLLITAQQLAGAVGVACIGGVYFTFAANNGAAGVAQGTMAGCIAMLAALCAAAVGFARLGAQQRQLAAAGAASPA</sequence>
<feature type="transmembrane region" description="Helical" evidence="5">
    <location>
        <begin position="142"/>
        <end position="164"/>
    </location>
</feature>
<accession>A0ABT1AR90</accession>
<dbReference type="Pfam" id="PF07690">
    <property type="entry name" value="MFS_1"/>
    <property type="match status" value="1"/>
</dbReference>
<dbReference type="Proteomes" id="UP001162811">
    <property type="component" value="Unassembled WGS sequence"/>
</dbReference>
<dbReference type="RefSeq" id="WP_252683746.1">
    <property type="nucleotide sequence ID" value="NZ_JAMXHT010000008.1"/>
</dbReference>
<feature type="transmembrane region" description="Helical" evidence="5">
    <location>
        <begin position="310"/>
        <end position="328"/>
    </location>
</feature>
<dbReference type="EMBL" id="JAMXHT010000008">
    <property type="protein sequence ID" value="MCO5400905.1"/>
    <property type="molecule type" value="Genomic_DNA"/>
</dbReference>
<gene>
    <name evidence="7" type="ORF">NG900_22110</name>
</gene>
<reference evidence="7" key="2">
    <citation type="journal article" date="2023" name="Front. Microbiol.">
        <title>Ralstonia chuxiongensis sp. nov., Ralstonia mojiangensis sp. nov., and Ralstonia soli sp. nov., isolated from tobacco fields, are three novel species in the family Burkholderiaceae.</title>
        <authorList>
            <person name="Lu C.H."/>
            <person name="Zhang Y.Y."/>
            <person name="Jiang N."/>
            <person name="Chen W."/>
            <person name="Shao X."/>
            <person name="Zhao Z.M."/>
            <person name="Lu W.L."/>
            <person name="Hu X."/>
            <person name="Xi Y.X."/>
            <person name="Zou S.Y."/>
            <person name="Wei Q.J."/>
            <person name="Lin Z.L."/>
            <person name="Gong L."/>
            <person name="Gai X.T."/>
            <person name="Zhang L.Q."/>
            <person name="Li J.Y."/>
            <person name="Jin Y."/>
            <person name="Xia Z.Y."/>
        </authorList>
    </citation>
    <scope>NUCLEOTIDE SEQUENCE</scope>
    <source>
        <strain evidence="7">21MJYT02-11</strain>
    </source>
</reference>
<evidence type="ECO:0000313" key="7">
    <source>
        <dbReference type="EMBL" id="MCO5400905.1"/>
    </source>
</evidence>
<dbReference type="CDD" id="cd17321">
    <property type="entry name" value="MFS_MMR_MDR_like"/>
    <property type="match status" value="1"/>
</dbReference>
<evidence type="ECO:0000256" key="5">
    <source>
        <dbReference type="SAM" id="Phobius"/>
    </source>
</evidence>
<comment type="subcellular location">
    <subcellularLocation>
        <location evidence="1">Membrane</location>
        <topology evidence="1">Multi-pass membrane protein</topology>
    </subcellularLocation>
</comment>
<feature type="transmembrane region" description="Helical" evidence="5">
    <location>
        <begin position="340"/>
        <end position="362"/>
    </location>
</feature>
<evidence type="ECO:0000256" key="4">
    <source>
        <dbReference type="ARBA" id="ARBA00023136"/>
    </source>
</evidence>
<dbReference type="PANTHER" id="PTHR42718:SF39">
    <property type="entry name" value="ACTINORHODIN TRANSPORTER-RELATED"/>
    <property type="match status" value="1"/>
</dbReference>
<feature type="transmembrane region" description="Helical" evidence="5">
    <location>
        <begin position="208"/>
        <end position="229"/>
    </location>
</feature>
<feature type="transmembrane region" description="Helical" evidence="5">
    <location>
        <begin position="117"/>
        <end position="135"/>
    </location>
</feature>
<evidence type="ECO:0000259" key="6">
    <source>
        <dbReference type="PROSITE" id="PS50850"/>
    </source>
</evidence>
<evidence type="ECO:0000256" key="1">
    <source>
        <dbReference type="ARBA" id="ARBA00004141"/>
    </source>
</evidence>
<feature type="transmembrane region" description="Helical" evidence="5">
    <location>
        <begin position="235"/>
        <end position="253"/>
    </location>
</feature>
<dbReference type="InterPro" id="IPR036259">
    <property type="entry name" value="MFS_trans_sf"/>
</dbReference>
<feature type="transmembrane region" description="Helical" evidence="5">
    <location>
        <begin position="16"/>
        <end position="40"/>
    </location>
</feature>
<feature type="transmembrane region" description="Helical" evidence="5">
    <location>
        <begin position="84"/>
        <end position="111"/>
    </location>
</feature>
<proteinExistence type="predicted"/>
<feature type="transmembrane region" description="Helical" evidence="5">
    <location>
        <begin position="454"/>
        <end position="474"/>
    </location>
</feature>
<protein>
    <submittedName>
        <fullName evidence="7">MFS transporter</fullName>
    </submittedName>
</protein>
<name>A0ABT1AR90_9RALS</name>
<feature type="transmembrane region" description="Helical" evidence="5">
    <location>
        <begin position="382"/>
        <end position="405"/>
    </location>
</feature>
<evidence type="ECO:0000313" key="8">
    <source>
        <dbReference type="Proteomes" id="UP001162811"/>
    </source>
</evidence>
<evidence type="ECO:0000256" key="3">
    <source>
        <dbReference type="ARBA" id="ARBA00022989"/>
    </source>
</evidence>
<dbReference type="Gene3D" id="1.20.1720.10">
    <property type="entry name" value="Multidrug resistance protein D"/>
    <property type="match status" value="1"/>
</dbReference>
<keyword evidence="4 5" id="KW-0472">Membrane</keyword>
<reference evidence="7" key="1">
    <citation type="submission" date="2022-06" db="EMBL/GenBank/DDBJ databases">
        <authorList>
            <person name="Lu C.-H."/>
        </authorList>
    </citation>
    <scope>NUCLEOTIDE SEQUENCE</scope>
    <source>
        <strain evidence="7">21MJYT02-11</strain>
    </source>
</reference>
<keyword evidence="2 5" id="KW-0812">Transmembrane</keyword>
<dbReference type="PANTHER" id="PTHR42718">
    <property type="entry name" value="MAJOR FACILITATOR SUPERFAMILY MULTIDRUG TRANSPORTER MFSC"/>
    <property type="match status" value="1"/>
</dbReference>
<evidence type="ECO:0000256" key="2">
    <source>
        <dbReference type="ARBA" id="ARBA00022692"/>
    </source>
</evidence>